<dbReference type="Pfam" id="PF24986">
    <property type="entry name" value="PRC_RimM"/>
    <property type="match status" value="1"/>
</dbReference>
<dbReference type="InterPro" id="IPR002676">
    <property type="entry name" value="RimM_N"/>
</dbReference>
<comment type="function">
    <text evidence="5">An accessory protein needed during the final step in the assembly of 30S ribosomal subunit, possibly for assembly of the head region. Essential for efficient processing of 16S rRNA. May be needed both before and after RbfA during the maturation of 16S rRNA. It has affinity for free ribosomal 30S subunits but not for 70S ribosomes.</text>
</comment>
<comment type="caution">
    <text evidence="8">The sequence shown here is derived from an EMBL/GenBank/DDBJ whole genome shotgun (WGS) entry which is preliminary data.</text>
</comment>
<comment type="subcellular location">
    <subcellularLocation>
        <location evidence="5">Cytoplasm</location>
    </subcellularLocation>
</comment>
<comment type="domain">
    <text evidence="5">The PRC barrel domain binds ribosomal protein uS19.</text>
</comment>
<evidence type="ECO:0000313" key="8">
    <source>
        <dbReference type="EMBL" id="HIX74835.1"/>
    </source>
</evidence>
<evidence type="ECO:0000256" key="2">
    <source>
        <dbReference type="ARBA" id="ARBA00022517"/>
    </source>
</evidence>
<evidence type="ECO:0000256" key="5">
    <source>
        <dbReference type="HAMAP-Rule" id="MF_00014"/>
    </source>
</evidence>
<dbReference type="GO" id="GO:0005840">
    <property type="term" value="C:ribosome"/>
    <property type="evidence" value="ECO:0007669"/>
    <property type="project" value="InterPro"/>
</dbReference>
<keyword evidence="2 5" id="KW-0690">Ribosome biogenesis</keyword>
<dbReference type="Gene3D" id="2.30.30.240">
    <property type="entry name" value="PRC-barrel domain"/>
    <property type="match status" value="1"/>
</dbReference>
<comment type="similarity">
    <text evidence="5">Belongs to the RimM family.</text>
</comment>
<dbReference type="SUPFAM" id="SSF50346">
    <property type="entry name" value="PRC-barrel domain"/>
    <property type="match status" value="1"/>
</dbReference>
<dbReference type="InterPro" id="IPR056792">
    <property type="entry name" value="PRC_RimM"/>
</dbReference>
<sequence>MIRKEEVFKVGQFAKPHGVKGEIALTTRGDFDALEEMEDPYVVCDMDGILVPFFVESFRYKSDSVVLLKFDGLDTDEAVRPFVNKEAYLPLDAVSRDDLAGEMAWDDFVGYRVIDEENGELGTIVAVDESTVNVLFHIEKDGQELIFPAAEELILEINPEEKSLLVSVPEGLLDLNG</sequence>
<keyword evidence="4 5" id="KW-0143">Chaperone</keyword>
<dbReference type="SUPFAM" id="SSF50447">
    <property type="entry name" value="Translation proteins"/>
    <property type="match status" value="1"/>
</dbReference>
<dbReference type="InterPro" id="IPR036976">
    <property type="entry name" value="RimM_N_sf"/>
</dbReference>
<gene>
    <name evidence="5 8" type="primary">rimM</name>
    <name evidence="8" type="ORF">H9977_07365</name>
</gene>
<dbReference type="PANTHER" id="PTHR33692">
    <property type="entry name" value="RIBOSOME MATURATION FACTOR RIMM"/>
    <property type="match status" value="1"/>
</dbReference>
<evidence type="ECO:0000256" key="3">
    <source>
        <dbReference type="ARBA" id="ARBA00022552"/>
    </source>
</evidence>
<protein>
    <recommendedName>
        <fullName evidence="5">Ribosome maturation factor RimM</fullName>
    </recommendedName>
</protein>
<dbReference type="InterPro" id="IPR011961">
    <property type="entry name" value="RimM"/>
</dbReference>
<dbReference type="EMBL" id="DXEL01000050">
    <property type="protein sequence ID" value="HIX74835.1"/>
    <property type="molecule type" value="Genomic_DNA"/>
</dbReference>
<dbReference type="Gene3D" id="2.40.30.60">
    <property type="entry name" value="RimM"/>
    <property type="match status" value="1"/>
</dbReference>
<dbReference type="HAMAP" id="MF_00014">
    <property type="entry name" value="Ribosome_mat_RimM"/>
    <property type="match status" value="1"/>
</dbReference>
<proteinExistence type="inferred from homology"/>
<evidence type="ECO:0000259" key="6">
    <source>
        <dbReference type="Pfam" id="PF01782"/>
    </source>
</evidence>
<evidence type="ECO:0000256" key="1">
    <source>
        <dbReference type="ARBA" id="ARBA00022490"/>
    </source>
</evidence>
<dbReference type="NCBIfam" id="TIGR02273">
    <property type="entry name" value="16S_RimM"/>
    <property type="match status" value="1"/>
</dbReference>
<accession>A0A9D1X927</accession>
<dbReference type="AlphaFoldDB" id="A0A9D1X927"/>
<dbReference type="InterPro" id="IPR009000">
    <property type="entry name" value="Transl_B-barrel_sf"/>
</dbReference>
<dbReference type="PANTHER" id="PTHR33692:SF1">
    <property type="entry name" value="RIBOSOME MATURATION FACTOR RIMM"/>
    <property type="match status" value="1"/>
</dbReference>
<evidence type="ECO:0000313" key="9">
    <source>
        <dbReference type="Proteomes" id="UP000886740"/>
    </source>
</evidence>
<dbReference type="Proteomes" id="UP000886740">
    <property type="component" value="Unassembled WGS sequence"/>
</dbReference>
<keyword evidence="1 5" id="KW-0963">Cytoplasm</keyword>
<keyword evidence="3 5" id="KW-0698">rRNA processing</keyword>
<name>A0A9D1X927_9BACT</name>
<dbReference type="GO" id="GO:0006364">
    <property type="term" value="P:rRNA processing"/>
    <property type="evidence" value="ECO:0007669"/>
    <property type="project" value="UniProtKB-UniRule"/>
</dbReference>
<dbReference type="GO" id="GO:0043022">
    <property type="term" value="F:ribosome binding"/>
    <property type="evidence" value="ECO:0007669"/>
    <property type="project" value="InterPro"/>
</dbReference>
<evidence type="ECO:0000256" key="4">
    <source>
        <dbReference type="ARBA" id="ARBA00023186"/>
    </source>
</evidence>
<comment type="subunit">
    <text evidence="5">Binds ribosomal protein uS19.</text>
</comment>
<dbReference type="InterPro" id="IPR011033">
    <property type="entry name" value="PRC_barrel-like_sf"/>
</dbReference>
<feature type="domain" description="RimM N-terminal" evidence="6">
    <location>
        <begin position="10"/>
        <end position="90"/>
    </location>
</feature>
<reference evidence="8" key="2">
    <citation type="submission" date="2021-04" db="EMBL/GenBank/DDBJ databases">
        <authorList>
            <person name="Gilroy R."/>
        </authorList>
    </citation>
    <scope>NUCLEOTIDE SEQUENCE</scope>
    <source>
        <strain evidence="8">ChiGjej6B6-14162</strain>
    </source>
</reference>
<organism evidence="8 9">
    <name type="scientific">Candidatus Parabacteroides intestinipullorum</name>
    <dbReference type="NCBI Taxonomy" id="2838723"/>
    <lineage>
        <taxon>Bacteria</taxon>
        <taxon>Pseudomonadati</taxon>
        <taxon>Bacteroidota</taxon>
        <taxon>Bacteroidia</taxon>
        <taxon>Bacteroidales</taxon>
        <taxon>Tannerellaceae</taxon>
        <taxon>Parabacteroides</taxon>
    </lineage>
</organism>
<dbReference type="Pfam" id="PF01782">
    <property type="entry name" value="RimM"/>
    <property type="match status" value="1"/>
</dbReference>
<evidence type="ECO:0000259" key="7">
    <source>
        <dbReference type="Pfam" id="PF24986"/>
    </source>
</evidence>
<dbReference type="GO" id="GO:0042274">
    <property type="term" value="P:ribosomal small subunit biogenesis"/>
    <property type="evidence" value="ECO:0007669"/>
    <property type="project" value="UniProtKB-UniRule"/>
</dbReference>
<reference evidence="8" key="1">
    <citation type="journal article" date="2021" name="PeerJ">
        <title>Extensive microbial diversity within the chicken gut microbiome revealed by metagenomics and culture.</title>
        <authorList>
            <person name="Gilroy R."/>
            <person name="Ravi A."/>
            <person name="Getino M."/>
            <person name="Pursley I."/>
            <person name="Horton D.L."/>
            <person name="Alikhan N.F."/>
            <person name="Baker D."/>
            <person name="Gharbi K."/>
            <person name="Hall N."/>
            <person name="Watson M."/>
            <person name="Adriaenssens E.M."/>
            <person name="Foster-Nyarko E."/>
            <person name="Jarju S."/>
            <person name="Secka A."/>
            <person name="Antonio M."/>
            <person name="Oren A."/>
            <person name="Chaudhuri R.R."/>
            <person name="La Ragione R."/>
            <person name="Hildebrand F."/>
            <person name="Pallen M.J."/>
        </authorList>
    </citation>
    <scope>NUCLEOTIDE SEQUENCE</scope>
    <source>
        <strain evidence="8">ChiGjej6B6-14162</strain>
    </source>
</reference>
<feature type="domain" description="Ribosome maturation factor RimM PRC barrel" evidence="7">
    <location>
        <begin position="105"/>
        <end position="172"/>
    </location>
</feature>
<dbReference type="GO" id="GO:0005737">
    <property type="term" value="C:cytoplasm"/>
    <property type="evidence" value="ECO:0007669"/>
    <property type="project" value="UniProtKB-SubCell"/>
</dbReference>